<evidence type="ECO:0008006" key="3">
    <source>
        <dbReference type="Google" id="ProtNLM"/>
    </source>
</evidence>
<sequence length="157" mass="18476">MNRMGQLRQALKQAVQDENHYLNEQIAPLASHLEVHLHRYFEADEKHVFFPKAGKNGVDPQTPHLKNHLLYDLQPDGFVWFELQVVLEEGTLHDTIKVAIGLKIDSAYQWHVKTNPELEFPIYKRHDLDMHEFAERIYDLVLEQVQGRFRQKIKAAL</sequence>
<gene>
    <name evidence="1" type="ORF">GCM10008938_41140</name>
</gene>
<dbReference type="Proteomes" id="UP000632222">
    <property type="component" value="Unassembled WGS sequence"/>
</dbReference>
<proteinExistence type="predicted"/>
<dbReference type="EMBL" id="BMOD01000022">
    <property type="protein sequence ID" value="GGJ50929.1"/>
    <property type="molecule type" value="Genomic_DNA"/>
</dbReference>
<keyword evidence="2" id="KW-1185">Reference proteome</keyword>
<organism evidence="1 2">
    <name type="scientific">Deinococcus roseus</name>
    <dbReference type="NCBI Taxonomy" id="392414"/>
    <lineage>
        <taxon>Bacteria</taxon>
        <taxon>Thermotogati</taxon>
        <taxon>Deinococcota</taxon>
        <taxon>Deinococci</taxon>
        <taxon>Deinococcales</taxon>
        <taxon>Deinococcaceae</taxon>
        <taxon>Deinococcus</taxon>
    </lineage>
</organism>
<evidence type="ECO:0000313" key="2">
    <source>
        <dbReference type="Proteomes" id="UP000632222"/>
    </source>
</evidence>
<accession>A0ABQ2D9N6</accession>
<protein>
    <recommendedName>
        <fullName evidence="3">Histidine kinase</fullName>
    </recommendedName>
</protein>
<dbReference type="RefSeq" id="WP_189006198.1">
    <property type="nucleotide sequence ID" value="NZ_BMOD01000022.1"/>
</dbReference>
<evidence type="ECO:0000313" key="1">
    <source>
        <dbReference type="EMBL" id="GGJ50929.1"/>
    </source>
</evidence>
<reference evidence="2" key="1">
    <citation type="journal article" date="2019" name="Int. J. Syst. Evol. Microbiol.">
        <title>The Global Catalogue of Microorganisms (GCM) 10K type strain sequencing project: providing services to taxonomists for standard genome sequencing and annotation.</title>
        <authorList>
            <consortium name="The Broad Institute Genomics Platform"/>
            <consortium name="The Broad Institute Genome Sequencing Center for Infectious Disease"/>
            <person name="Wu L."/>
            <person name="Ma J."/>
        </authorList>
    </citation>
    <scope>NUCLEOTIDE SEQUENCE [LARGE SCALE GENOMIC DNA]</scope>
    <source>
        <strain evidence="2">JCM 14370</strain>
    </source>
</reference>
<comment type="caution">
    <text evidence="1">The sequence shown here is derived from an EMBL/GenBank/DDBJ whole genome shotgun (WGS) entry which is preliminary data.</text>
</comment>
<name>A0ABQ2D9N6_9DEIO</name>